<reference evidence="12 13" key="1">
    <citation type="submission" date="2020-07" db="EMBL/GenBank/DDBJ databases">
        <title>Stappia sp., F7233, whole genome shotgun sequencing project.</title>
        <authorList>
            <person name="Jiang S."/>
            <person name="Liu Z.W."/>
            <person name="Du Z.J."/>
        </authorList>
    </citation>
    <scope>NUCLEOTIDE SEQUENCE [LARGE SCALE GENOMIC DNA]</scope>
    <source>
        <strain evidence="12 13">F7233</strain>
    </source>
</reference>
<evidence type="ECO:0000313" key="13">
    <source>
        <dbReference type="Proteomes" id="UP000541109"/>
    </source>
</evidence>
<dbReference type="RefSeq" id="WP_182162477.1">
    <property type="nucleotide sequence ID" value="NZ_JACFXV010000038.1"/>
</dbReference>
<dbReference type="PROSITE" id="PS00211">
    <property type="entry name" value="ABC_TRANSPORTER_1"/>
    <property type="match status" value="1"/>
</dbReference>
<evidence type="ECO:0000256" key="3">
    <source>
        <dbReference type="ARBA" id="ARBA00022448"/>
    </source>
</evidence>
<dbReference type="InterPro" id="IPR003439">
    <property type="entry name" value="ABC_transporter-like_ATP-bd"/>
</dbReference>
<keyword evidence="7" id="KW-0547">Nucleotide-binding</keyword>
<name>A0A839AB39_9HYPH</name>
<keyword evidence="8 12" id="KW-0067">ATP-binding</keyword>
<keyword evidence="6" id="KW-0677">Repeat</keyword>
<dbReference type="PANTHER" id="PTHR43790">
    <property type="entry name" value="CARBOHYDRATE TRANSPORT ATP-BINDING PROTEIN MG119-RELATED"/>
    <property type="match status" value="1"/>
</dbReference>
<evidence type="ECO:0000256" key="7">
    <source>
        <dbReference type="ARBA" id="ARBA00022741"/>
    </source>
</evidence>
<keyword evidence="10" id="KW-0472">Membrane</keyword>
<dbReference type="GO" id="GO:0005886">
    <property type="term" value="C:plasma membrane"/>
    <property type="evidence" value="ECO:0007669"/>
    <property type="project" value="UniProtKB-SubCell"/>
</dbReference>
<proteinExistence type="inferred from homology"/>
<dbReference type="InterPro" id="IPR027417">
    <property type="entry name" value="P-loop_NTPase"/>
</dbReference>
<sequence length="509" mass="55640">MTPAIELKKIDKSFGAVHANKAIDLTVAKGSIHGIVGENGAGKSTLMSILYGFYQADEGEILVDGKRVDIPDSKTAIAHGIGMVHQHFMLVENFTVLENVVLGAEGGGLLGRGVAKARAELKRLADDYDLRVDPDALIEDLPVGLQQRVEILKALFRGADILILDEPTGVLTPAEADHLFRILRVLRDEGKTVLLITHKLREIMAVTDTVSIMRRGEMVATRKTAETSMTELAELMVGRRVLLRVDKAPREPGRTVMSVRDLTVRDSRGVDVVKNVSFDLREGEIVGIAGVSGNGQSQLIETLAGIRHAVAGRIEVNGTAVDPTRRDIDPSRIRALSVAHVPEDRHRMGLVTRFFEYENAILGYHRDPAYGKGAFLDIKAIRDAARGEIEKYDIRPPNCLLKTANFSGGNQQKIVLAREIERDPAVLLVGQPTRGVDIGAIEFIHRRLVELRDAGKAILLISVELDEIRSLADRVLVMFDGALVGERPPETDEGELGLMMAGVNREAAE</sequence>
<dbReference type="SUPFAM" id="SSF52540">
    <property type="entry name" value="P-loop containing nucleoside triphosphate hydrolases"/>
    <property type="match status" value="2"/>
</dbReference>
<evidence type="ECO:0000256" key="8">
    <source>
        <dbReference type="ARBA" id="ARBA00022840"/>
    </source>
</evidence>
<evidence type="ECO:0000256" key="10">
    <source>
        <dbReference type="ARBA" id="ARBA00023136"/>
    </source>
</evidence>
<dbReference type="PANTHER" id="PTHR43790:SF4">
    <property type="entry name" value="GUANOSINE IMPORT ATP-BINDING PROTEIN NUPO"/>
    <property type="match status" value="1"/>
</dbReference>
<dbReference type="Gene3D" id="3.40.50.300">
    <property type="entry name" value="P-loop containing nucleotide triphosphate hydrolases"/>
    <property type="match status" value="2"/>
</dbReference>
<keyword evidence="5" id="KW-0762">Sugar transport</keyword>
<dbReference type="CDD" id="cd03216">
    <property type="entry name" value="ABC_Carb_Monos_I"/>
    <property type="match status" value="1"/>
</dbReference>
<dbReference type="CDD" id="cd03215">
    <property type="entry name" value="ABC_Carb_Monos_II"/>
    <property type="match status" value="1"/>
</dbReference>
<dbReference type="InterPro" id="IPR050107">
    <property type="entry name" value="ABC_carbohydrate_import_ATPase"/>
</dbReference>
<dbReference type="Pfam" id="PF00005">
    <property type="entry name" value="ABC_tran"/>
    <property type="match status" value="2"/>
</dbReference>
<dbReference type="PROSITE" id="PS50893">
    <property type="entry name" value="ABC_TRANSPORTER_2"/>
    <property type="match status" value="2"/>
</dbReference>
<evidence type="ECO:0000259" key="11">
    <source>
        <dbReference type="PROSITE" id="PS50893"/>
    </source>
</evidence>
<comment type="caution">
    <text evidence="12">The sequence shown here is derived from an EMBL/GenBank/DDBJ whole genome shotgun (WGS) entry which is preliminary data.</text>
</comment>
<keyword evidence="3" id="KW-0813">Transport</keyword>
<comment type="subcellular location">
    <subcellularLocation>
        <location evidence="1">Cell membrane</location>
        <topology evidence="1">Peripheral membrane protein</topology>
    </subcellularLocation>
</comment>
<dbReference type="GO" id="GO:0016887">
    <property type="term" value="F:ATP hydrolysis activity"/>
    <property type="evidence" value="ECO:0007669"/>
    <property type="project" value="InterPro"/>
</dbReference>
<evidence type="ECO:0000256" key="1">
    <source>
        <dbReference type="ARBA" id="ARBA00004202"/>
    </source>
</evidence>
<feature type="domain" description="ABC transporter" evidence="11">
    <location>
        <begin position="5"/>
        <end position="240"/>
    </location>
</feature>
<dbReference type="EMBL" id="JACFXV010000038">
    <property type="protein sequence ID" value="MBA5776258.1"/>
    <property type="molecule type" value="Genomic_DNA"/>
</dbReference>
<keyword evidence="13" id="KW-1185">Reference proteome</keyword>
<dbReference type="InterPro" id="IPR017871">
    <property type="entry name" value="ABC_transporter-like_CS"/>
</dbReference>
<dbReference type="FunFam" id="3.40.50.300:FF:000127">
    <property type="entry name" value="Ribose import ATP-binding protein RbsA"/>
    <property type="match status" value="1"/>
</dbReference>
<dbReference type="Proteomes" id="UP000541109">
    <property type="component" value="Unassembled WGS sequence"/>
</dbReference>
<comment type="similarity">
    <text evidence="2">Belongs to the ABC transporter superfamily.</text>
</comment>
<evidence type="ECO:0000256" key="2">
    <source>
        <dbReference type="ARBA" id="ARBA00005417"/>
    </source>
</evidence>
<keyword evidence="4" id="KW-1003">Cell membrane</keyword>
<dbReference type="GO" id="GO:0005524">
    <property type="term" value="F:ATP binding"/>
    <property type="evidence" value="ECO:0007669"/>
    <property type="project" value="UniProtKB-KW"/>
</dbReference>
<protein>
    <submittedName>
        <fullName evidence="12">ABC transporter ATP-binding protein</fullName>
    </submittedName>
</protein>
<evidence type="ECO:0000313" key="12">
    <source>
        <dbReference type="EMBL" id="MBA5776258.1"/>
    </source>
</evidence>
<organism evidence="12 13">
    <name type="scientific">Stappia albiluteola</name>
    <dbReference type="NCBI Taxonomy" id="2758565"/>
    <lineage>
        <taxon>Bacteria</taxon>
        <taxon>Pseudomonadati</taxon>
        <taxon>Pseudomonadota</taxon>
        <taxon>Alphaproteobacteria</taxon>
        <taxon>Hyphomicrobiales</taxon>
        <taxon>Stappiaceae</taxon>
        <taxon>Stappia</taxon>
    </lineage>
</organism>
<dbReference type="InterPro" id="IPR003593">
    <property type="entry name" value="AAA+_ATPase"/>
</dbReference>
<keyword evidence="9" id="KW-1278">Translocase</keyword>
<evidence type="ECO:0000256" key="4">
    <source>
        <dbReference type="ARBA" id="ARBA00022475"/>
    </source>
</evidence>
<gene>
    <name evidence="12" type="ORF">H2509_03870</name>
</gene>
<evidence type="ECO:0000256" key="9">
    <source>
        <dbReference type="ARBA" id="ARBA00022967"/>
    </source>
</evidence>
<dbReference type="AlphaFoldDB" id="A0A839AB39"/>
<evidence type="ECO:0000256" key="5">
    <source>
        <dbReference type="ARBA" id="ARBA00022597"/>
    </source>
</evidence>
<dbReference type="SMART" id="SM00382">
    <property type="entry name" value="AAA"/>
    <property type="match status" value="2"/>
</dbReference>
<feature type="domain" description="ABC transporter" evidence="11">
    <location>
        <begin position="257"/>
        <end position="505"/>
    </location>
</feature>
<accession>A0A839AB39</accession>
<evidence type="ECO:0000256" key="6">
    <source>
        <dbReference type="ARBA" id="ARBA00022737"/>
    </source>
</evidence>